<sequence length="282" mass="32583">MQEKEKELKKIADEKEKVKQEKRRRKQKLVEKKNRWAVQTGMEKLDDVVNIPFTIGGKTFVVTQVEKQNDSLNNPASGLLTIDENKNQMKLTDKEKLENAREESLIIADQSLTQAGLRESRSIIAQKVANELYEKETKRKLREMKFELNLKNNINMNNKDAIGIDNTNQQQVQMNNEYNPYISEKKQTKRSQSPNAMNSQGMNNPNRSMSARYDNRSLSNIRSQSVNVHKREKQVNITSRGLKPTVIAFGKSVYDGKERFGSVQNEMKTRYRGMPQTGIDEI</sequence>
<organism evidence="3 4">
    <name type="scientific">Streblomastix strix</name>
    <dbReference type="NCBI Taxonomy" id="222440"/>
    <lineage>
        <taxon>Eukaryota</taxon>
        <taxon>Metamonada</taxon>
        <taxon>Preaxostyla</taxon>
        <taxon>Oxymonadida</taxon>
        <taxon>Streblomastigidae</taxon>
        <taxon>Streblomastix</taxon>
    </lineage>
</organism>
<feature type="coiled-coil region" evidence="1">
    <location>
        <begin position="1"/>
        <end position="35"/>
    </location>
</feature>
<evidence type="ECO:0000313" key="4">
    <source>
        <dbReference type="Proteomes" id="UP000324800"/>
    </source>
</evidence>
<name>A0A5J4VWF5_9EUKA</name>
<proteinExistence type="predicted"/>
<gene>
    <name evidence="3" type="ORF">EZS28_017644</name>
</gene>
<reference evidence="3 4" key="1">
    <citation type="submission" date="2019-03" db="EMBL/GenBank/DDBJ databases">
        <title>Single cell metagenomics reveals metabolic interactions within the superorganism composed of flagellate Streblomastix strix and complex community of Bacteroidetes bacteria on its surface.</title>
        <authorList>
            <person name="Treitli S.C."/>
            <person name="Kolisko M."/>
            <person name="Husnik F."/>
            <person name="Keeling P."/>
            <person name="Hampl V."/>
        </authorList>
    </citation>
    <scope>NUCLEOTIDE SEQUENCE [LARGE SCALE GENOMIC DNA]</scope>
    <source>
        <strain evidence="3">ST1C</strain>
    </source>
</reference>
<comment type="caution">
    <text evidence="3">The sequence shown here is derived from an EMBL/GenBank/DDBJ whole genome shotgun (WGS) entry which is preliminary data.</text>
</comment>
<accession>A0A5J4VWF5</accession>
<evidence type="ECO:0000256" key="1">
    <source>
        <dbReference type="SAM" id="Coils"/>
    </source>
</evidence>
<evidence type="ECO:0000256" key="2">
    <source>
        <dbReference type="SAM" id="MobiDB-lite"/>
    </source>
</evidence>
<protein>
    <submittedName>
        <fullName evidence="3">Uncharacterized protein</fullName>
    </submittedName>
</protein>
<feature type="region of interest" description="Disordered" evidence="2">
    <location>
        <begin position="187"/>
        <end position="209"/>
    </location>
</feature>
<keyword evidence="1" id="KW-0175">Coiled coil</keyword>
<dbReference type="AlphaFoldDB" id="A0A5J4VWF5"/>
<dbReference type="Proteomes" id="UP000324800">
    <property type="component" value="Unassembled WGS sequence"/>
</dbReference>
<feature type="compositionally biased region" description="Polar residues" evidence="2">
    <location>
        <begin position="190"/>
        <end position="209"/>
    </location>
</feature>
<dbReference type="EMBL" id="SNRW01004632">
    <property type="protein sequence ID" value="KAA6386832.1"/>
    <property type="molecule type" value="Genomic_DNA"/>
</dbReference>
<evidence type="ECO:0000313" key="3">
    <source>
        <dbReference type="EMBL" id="KAA6386832.1"/>
    </source>
</evidence>